<organism evidence="1 2">
    <name type="scientific">Mycolicibacterium aromaticivorans JS19b1 = JCM 16368</name>
    <dbReference type="NCBI Taxonomy" id="1440774"/>
    <lineage>
        <taxon>Bacteria</taxon>
        <taxon>Bacillati</taxon>
        <taxon>Actinomycetota</taxon>
        <taxon>Actinomycetes</taxon>
        <taxon>Mycobacteriales</taxon>
        <taxon>Mycobacteriaceae</taxon>
        <taxon>Mycolicibacterium</taxon>
    </lineage>
</organism>
<evidence type="ECO:0000313" key="1">
    <source>
        <dbReference type="EMBL" id="KDE96784.1"/>
    </source>
</evidence>
<name>A0A064C846_9MYCO</name>
<dbReference type="RefSeq" id="WP_051660572.1">
    <property type="nucleotide sequence ID" value="NZ_JALN02000003.1"/>
</dbReference>
<dbReference type="eggNOG" id="ENOG50335MD">
    <property type="taxonomic scope" value="Bacteria"/>
</dbReference>
<reference evidence="1" key="1">
    <citation type="submission" date="2014-05" db="EMBL/GenBank/DDBJ databases">
        <title>Genome sequence of Mycobacterium aromaticivorans strain JS19b1T (= DSM 45407T).</title>
        <authorList>
            <person name="Kwak Y."/>
            <person name="Park G.-S."/>
            <person name="Li Q.X."/>
            <person name="Lee S.-E."/>
            <person name="Shin J.-H."/>
        </authorList>
    </citation>
    <scope>NUCLEOTIDE SEQUENCE [LARGE SCALE GENOMIC DNA]</scope>
    <source>
        <strain evidence="1">JS19b1</strain>
    </source>
</reference>
<proteinExistence type="predicted"/>
<evidence type="ECO:0000313" key="2">
    <source>
        <dbReference type="Proteomes" id="UP000022835"/>
    </source>
</evidence>
<comment type="caution">
    <text evidence="1">The sequence shown here is derived from an EMBL/GenBank/DDBJ whole genome shotgun (WGS) entry which is preliminary data.</text>
</comment>
<dbReference type="EMBL" id="JALN02000003">
    <property type="protein sequence ID" value="KDE96784.1"/>
    <property type="molecule type" value="Genomic_DNA"/>
</dbReference>
<sequence length="427" mass="46265">MHSQDSLADFKAGLRCGDVHAGLRNVDPNSSTLAPLSDTRLIGMAASLASLIRGQDIIADAESLKTIVAEQLDVSPYAFRDVVDALERADMVSNVHRSGQKIVSFNETVPIYEDLYDRLGGTWRAGSPSTLEQQMVAIVDRLATSPVPAESLEATLGLDRSDIPRLLELGKASQLVKSIDLIEGEILYSPFFGFENPELLATLMEQHGSGRFAEELQAVRAHQGLPLDADQHPALADAIARGFILAPSVQTPGGHDQPFAAVPYVPDASLLTVRKPVLDKALAVLACVRCGEHFGGATSTKYPAAVLTALLDPNRNHRLRPHSSHQRQYQLLYRMQIVDFVPSGNWVAPQLIATEDNLAAVRLARDLLTFGEQLEARAGDDDARGLLSSSSTYEAPLQTVAKRRRKTTLSAGEYRSIMDAAMGRSAL</sequence>
<dbReference type="AlphaFoldDB" id="A0A064C846"/>
<gene>
    <name evidence="1" type="ORF">Y900_029545</name>
</gene>
<keyword evidence="2" id="KW-1185">Reference proteome</keyword>
<dbReference type="OrthoDB" id="9804380at2"/>
<dbReference type="Proteomes" id="UP000022835">
    <property type="component" value="Unassembled WGS sequence"/>
</dbReference>
<protein>
    <submittedName>
        <fullName evidence="1">Uncharacterized protein</fullName>
    </submittedName>
</protein>
<accession>A0A064C846</accession>